<dbReference type="InterPro" id="IPR036629">
    <property type="entry name" value="YjbJ_sf"/>
</dbReference>
<comment type="similarity">
    <text evidence="1">Belongs to the UPF0337 (CsbD) family.</text>
</comment>
<feature type="compositionally biased region" description="Basic and acidic residues" evidence="2">
    <location>
        <begin position="47"/>
        <end position="57"/>
    </location>
</feature>
<evidence type="ECO:0000313" key="5">
    <source>
        <dbReference type="Proteomes" id="UP001257627"/>
    </source>
</evidence>
<evidence type="ECO:0000259" key="3">
    <source>
        <dbReference type="Pfam" id="PF05532"/>
    </source>
</evidence>
<feature type="region of interest" description="Disordered" evidence="2">
    <location>
        <begin position="37"/>
        <end position="57"/>
    </location>
</feature>
<accession>A0ABU3V085</accession>
<reference evidence="4 5" key="1">
    <citation type="submission" date="2023-02" db="EMBL/GenBank/DDBJ databases">
        <authorList>
            <person name="Maleckis M."/>
        </authorList>
    </citation>
    <scope>NUCLEOTIDE SEQUENCE [LARGE SCALE GENOMIC DNA]</scope>
    <source>
        <strain evidence="4 5">P8-A2</strain>
    </source>
</reference>
<evidence type="ECO:0000256" key="2">
    <source>
        <dbReference type="SAM" id="MobiDB-lite"/>
    </source>
</evidence>
<feature type="domain" description="CsbD-like" evidence="3">
    <location>
        <begin position="6"/>
        <end position="56"/>
    </location>
</feature>
<proteinExistence type="inferred from homology"/>
<dbReference type="Pfam" id="PF05532">
    <property type="entry name" value="CsbD"/>
    <property type="match status" value="1"/>
</dbReference>
<evidence type="ECO:0000256" key="1">
    <source>
        <dbReference type="ARBA" id="ARBA00009129"/>
    </source>
</evidence>
<evidence type="ECO:0000313" key="4">
    <source>
        <dbReference type="EMBL" id="MDU8999589.1"/>
    </source>
</evidence>
<gene>
    <name evidence="4" type="ORF">PU648_46000</name>
</gene>
<comment type="caution">
    <text evidence="4">The sequence shown here is derived from an EMBL/GenBank/DDBJ whole genome shotgun (WGS) entry which is preliminary data.</text>
</comment>
<dbReference type="InterPro" id="IPR008462">
    <property type="entry name" value="CsbD"/>
</dbReference>
<keyword evidence="5" id="KW-1185">Reference proteome</keyword>
<dbReference type="Gene3D" id="1.10.1470.10">
    <property type="entry name" value="YjbJ"/>
    <property type="match status" value="1"/>
</dbReference>
<dbReference type="Proteomes" id="UP001257627">
    <property type="component" value="Unassembled WGS sequence"/>
</dbReference>
<dbReference type="EMBL" id="JARAKF010000001">
    <property type="protein sequence ID" value="MDU8999589.1"/>
    <property type="molecule type" value="Genomic_DNA"/>
</dbReference>
<dbReference type="RefSeq" id="WP_082416566.1">
    <property type="nucleotide sequence ID" value="NZ_CP108477.1"/>
</dbReference>
<dbReference type="SUPFAM" id="SSF69047">
    <property type="entry name" value="Hypothetical protein YjbJ"/>
    <property type="match status" value="1"/>
</dbReference>
<sequence length="57" mass="6605">MSVGQTVKNKTQEFKGWITEVLGRATRNRKLERHGKVERVSGNLRQAGEKARHAFRR</sequence>
<name>A0ABU3V085_9ACTN</name>
<protein>
    <submittedName>
        <fullName evidence="4">CsbD family protein</fullName>
    </submittedName>
</protein>
<organism evidence="4 5">
    <name type="scientific">Streptomyces mirabilis</name>
    <dbReference type="NCBI Taxonomy" id="68239"/>
    <lineage>
        <taxon>Bacteria</taxon>
        <taxon>Bacillati</taxon>
        <taxon>Actinomycetota</taxon>
        <taxon>Actinomycetes</taxon>
        <taxon>Kitasatosporales</taxon>
        <taxon>Streptomycetaceae</taxon>
        <taxon>Streptomyces</taxon>
    </lineage>
</organism>